<dbReference type="InterPro" id="IPR014031">
    <property type="entry name" value="Ketoacyl_synth_C"/>
</dbReference>
<evidence type="ECO:0000256" key="6">
    <source>
        <dbReference type="ARBA" id="ARBA00022737"/>
    </source>
</evidence>
<dbReference type="InterPro" id="IPR049900">
    <property type="entry name" value="PKS_mFAS_DH"/>
</dbReference>
<dbReference type="Pfam" id="PF00550">
    <property type="entry name" value="PP-binding"/>
    <property type="match status" value="1"/>
</dbReference>
<dbReference type="Pfam" id="PF00501">
    <property type="entry name" value="AMP-binding"/>
    <property type="match status" value="1"/>
</dbReference>
<dbReference type="PROSITE" id="PS52019">
    <property type="entry name" value="PKS_MFAS_DH"/>
    <property type="match status" value="1"/>
</dbReference>
<dbReference type="Pfam" id="PF00109">
    <property type="entry name" value="ketoacyl-synt"/>
    <property type="match status" value="1"/>
</dbReference>
<evidence type="ECO:0000256" key="4">
    <source>
        <dbReference type="ARBA" id="ARBA00022603"/>
    </source>
</evidence>
<dbReference type="Proteomes" id="UP001251528">
    <property type="component" value="Unassembled WGS sequence"/>
</dbReference>
<dbReference type="InterPro" id="IPR049551">
    <property type="entry name" value="PKS_DH_C"/>
</dbReference>
<dbReference type="Gene3D" id="3.10.129.110">
    <property type="entry name" value="Polyketide synthase dehydratase"/>
    <property type="match status" value="1"/>
</dbReference>
<evidence type="ECO:0000256" key="5">
    <source>
        <dbReference type="ARBA" id="ARBA00022679"/>
    </source>
</evidence>
<keyword evidence="7" id="KW-0560">Oxidoreductase</keyword>
<dbReference type="SUPFAM" id="SSF53901">
    <property type="entry name" value="Thiolase-like"/>
    <property type="match status" value="1"/>
</dbReference>
<keyword evidence="6" id="KW-0677">Repeat</keyword>
<dbReference type="CDD" id="cd19532">
    <property type="entry name" value="C_PKS-NRPS"/>
    <property type="match status" value="1"/>
</dbReference>
<dbReference type="InterPro" id="IPR009081">
    <property type="entry name" value="PP-bd_ACP"/>
</dbReference>
<dbReference type="SUPFAM" id="SSF52777">
    <property type="entry name" value="CoA-dependent acyltransferases"/>
    <property type="match status" value="2"/>
</dbReference>
<dbReference type="CDD" id="cd02440">
    <property type="entry name" value="AdoMet_MTases"/>
    <property type="match status" value="1"/>
</dbReference>
<dbReference type="GO" id="GO:0016491">
    <property type="term" value="F:oxidoreductase activity"/>
    <property type="evidence" value="ECO:0007669"/>
    <property type="project" value="UniProtKB-KW"/>
</dbReference>
<gene>
    <name evidence="15" type="ORF">QQS21_006228</name>
</gene>
<dbReference type="InterPro" id="IPR013120">
    <property type="entry name" value="FAR_NAD-bd"/>
</dbReference>
<dbReference type="InterPro" id="IPR036291">
    <property type="entry name" value="NAD(P)-bd_dom_sf"/>
</dbReference>
<dbReference type="GO" id="GO:0004315">
    <property type="term" value="F:3-oxoacyl-[acyl-carrier-protein] synthase activity"/>
    <property type="evidence" value="ECO:0007669"/>
    <property type="project" value="InterPro"/>
</dbReference>
<dbReference type="PANTHER" id="PTHR43775:SF20">
    <property type="entry name" value="HYBRID PKS-NRPS SYNTHETASE APDA"/>
    <property type="match status" value="1"/>
</dbReference>
<feature type="domain" description="Carrier" evidence="12">
    <location>
        <begin position="3528"/>
        <end position="3608"/>
    </location>
</feature>
<feature type="active site" description="Proton donor; for dehydratase activity" evidence="10">
    <location>
        <position position="1149"/>
    </location>
</feature>
<dbReference type="InterPro" id="IPR001242">
    <property type="entry name" value="Condensation_dom"/>
</dbReference>
<name>A0AAJ0FTN8_9HYPO</name>
<feature type="active site" description="Proton acceptor; for dehydratase activity" evidence="10">
    <location>
        <position position="970"/>
    </location>
</feature>
<dbReference type="Gene3D" id="3.40.50.150">
    <property type="entry name" value="Vaccinia Virus protein VP39"/>
    <property type="match status" value="1"/>
</dbReference>
<feature type="domain" description="Ketosynthase family 3 (KS3)" evidence="13">
    <location>
        <begin position="1"/>
        <end position="437"/>
    </location>
</feature>
<dbReference type="PROSITE" id="PS00455">
    <property type="entry name" value="AMP_BINDING"/>
    <property type="match status" value="1"/>
</dbReference>
<dbReference type="InterPro" id="IPR020806">
    <property type="entry name" value="PKS_PP-bd"/>
</dbReference>
<dbReference type="InterPro" id="IPR016039">
    <property type="entry name" value="Thiolase-like"/>
</dbReference>
<dbReference type="PROSITE" id="PS50075">
    <property type="entry name" value="CARRIER"/>
    <property type="match status" value="2"/>
</dbReference>
<dbReference type="InterPro" id="IPR045851">
    <property type="entry name" value="AMP-bd_C_sf"/>
</dbReference>
<dbReference type="InterPro" id="IPR001227">
    <property type="entry name" value="Ac_transferase_dom_sf"/>
</dbReference>
<dbReference type="SMART" id="SM00827">
    <property type="entry name" value="PKS_AT"/>
    <property type="match status" value="1"/>
</dbReference>
<dbReference type="InterPro" id="IPR049552">
    <property type="entry name" value="PKS_DH_N"/>
</dbReference>
<dbReference type="InterPro" id="IPR050091">
    <property type="entry name" value="PKS_NRPS_Biosynth_Enz"/>
</dbReference>
<dbReference type="Gene3D" id="3.40.47.10">
    <property type="match status" value="1"/>
</dbReference>
<evidence type="ECO:0000256" key="1">
    <source>
        <dbReference type="ARBA" id="ARBA00022450"/>
    </source>
</evidence>
<dbReference type="InterPro" id="IPR013217">
    <property type="entry name" value="Methyltransf_12"/>
</dbReference>
<evidence type="ECO:0000259" key="12">
    <source>
        <dbReference type="PROSITE" id="PS50075"/>
    </source>
</evidence>
<feature type="domain" description="Carrier" evidence="12">
    <location>
        <begin position="2382"/>
        <end position="2459"/>
    </location>
</feature>
<dbReference type="PANTHER" id="PTHR43775">
    <property type="entry name" value="FATTY ACID SYNTHASE"/>
    <property type="match status" value="1"/>
</dbReference>
<dbReference type="InterPro" id="IPR020807">
    <property type="entry name" value="PKS_DH"/>
</dbReference>
<dbReference type="GO" id="GO:0016874">
    <property type="term" value="F:ligase activity"/>
    <property type="evidence" value="ECO:0007669"/>
    <property type="project" value="UniProtKB-KW"/>
</dbReference>
<feature type="domain" description="PKS/mFAS DH" evidence="14">
    <location>
        <begin position="938"/>
        <end position="1245"/>
    </location>
</feature>
<protein>
    <recommendedName>
        <fullName evidence="17">Polyketide synthase</fullName>
    </recommendedName>
</protein>
<dbReference type="InterPro" id="IPR032821">
    <property type="entry name" value="PKS_assoc"/>
</dbReference>
<dbReference type="SUPFAM" id="SSF51735">
    <property type="entry name" value="NAD(P)-binding Rossmann-fold domains"/>
    <property type="match status" value="3"/>
</dbReference>
<keyword evidence="8" id="KW-0511">Multifunctional enzyme</keyword>
<dbReference type="InterPro" id="IPR020845">
    <property type="entry name" value="AMP-binding_CS"/>
</dbReference>
<dbReference type="GO" id="GO:0032259">
    <property type="term" value="P:methylation"/>
    <property type="evidence" value="ECO:0007669"/>
    <property type="project" value="UniProtKB-KW"/>
</dbReference>
<dbReference type="InterPro" id="IPR016036">
    <property type="entry name" value="Malonyl_transacylase_ACP-bd"/>
</dbReference>
<dbReference type="InterPro" id="IPR042104">
    <property type="entry name" value="PKS_dehydratase_sf"/>
</dbReference>
<dbReference type="InterPro" id="IPR018201">
    <property type="entry name" value="Ketoacyl_synth_AS"/>
</dbReference>
<dbReference type="Pfam" id="PF00668">
    <property type="entry name" value="Condensation"/>
    <property type="match status" value="1"/>
</dbReference>
<dbReference type="InterPro" id="IPR036736">
    <property type="entry name" value="ACP-like_sf"/>
</dbReference>
<dbReference type="Pfam" id="PF14765">
    <property type="entry name" value="PS-DH"/>
    <property type="match status" value="1"/>
</dbReference>
<accession>A0AAJ0FTN8</accession>
<evidence type="ECO:0000259" key="14">
    <source>
        <dbReference type="PROSITE" id="PS52019"/>
    </source>
</evidence>
<evidence type="ECO:0000313" key="16">
    <source>
        <dbReference type="Proteomes" id="UP001251528"/>
    </source>
</evidence>
<dbReference type="SUPFAM" id="SSF55048">
    <property type="entry name" value="Probable ACP-binding domain of malonyl-CoA ACP transacylase"/>
    <property type="match status" value="1"/>
</dbReference>
<dbReference type="SMART" id="SM00826">
    <property type="entry name" value="PKS_DH"/>
    <property type="match status" value="1"/>
</dbReference>
<dbReference type="Pfam" id="PF00698">
    <property type="entry name" value="Acyl_transf_1"/>
    <property type="match status" value="1"/>
</dbReference>
<dbReference type="Pfam" id="PF23297">
    <property type="entry name" value="ACP_SdgA_C"/>
    <property type="match status" value="1"/>
</dbReference>
<dbReference type="InterPro" id="IPR000873">
    <property type="entry name" value="AMP-dep_synth/lig_dom"/>
</dbReference>
<dbReference type="PROSITE" id="PS52004">
    <property type="entry name" value="KS3_2"/>
    <property type="match status" value="1"/>
</dbReference>
<dbReference type="GO" id="GO:0031177">
    <property type="term" value="F:phosphopantetheine binding"/>
    <property type="evidence" value="ECO:0007669"/>
    <property type="project" value="InterPro"/>
</dbReference>
<dbReference type="Pfam" id="PF08659">
    <property type="entry name" value="KR"/>
    <property type="match status" value="1"/>
</dbReference>
<dbReference type="SUPFAM" id="SSF53335">
    <property type="entry name" value="S-adenosyl-L-methionine-dependent methyltransferases"/>
    <property type="match status" value="1"/>
</dbReference>
<evidence type="ECO:0000256" key="3">
    <source>
        <dbReference type="ARBA" id="ARBA00022598"/>
    </source>
</evidence>
<evidence type="ECO:0000256" key="11">
    <source>
        <dbReference type="SAM" id="MobiDB-lite"/>
    </source>
</evidence>
<dbReference type="InterPro" id="IPR023213">
    <property type="entry name" value="CAT-like_dom_sf"/>
</dbReference>
<dbReference type="InterPro" id="IPR014043">
    <property type="entry name" value="Acyl_transferase_dom"/>
</dbReference>
<dbReference type="InterPro" id="IPR016035">
    <property type="entry name" value="Acyl_Trfase/lysoPLipase"/>
</dbReference>
<dbReference type="Gene3D" id="3.30.559.30">
    <property type="entry name" value="Nonribosomal peptide synthetase, condensation domain"/>
    <property type="match status" value="1"/>
</dbReference>
<dbReference type="GO" id="GO:0006633">
    <property type="term" value="P:fatty acid biosynthetic process"/>
    <property type="evidence" value="ECO:0007669"/>
    <property type="project" value="InterPro"/>
</dbReference>
<dbReference type="SUPFAM" id="SSF47336">
    <property type="entry name" value="ACP-like"/>
    <property type="match status" value="2"/>
</dbReference>
<comment type="caution">
    <text evidence="15">The sequence shown here is derived from an EMBL/GenBank/DDBJ whole genome shotgun (WGS) entry which is preliminary data.</text>
</comment>
<dbReference type="SUPFAM" id="SSF52151">
    <property type="entry name" value="FabD/lysophospholipase-like"/>
    <property type="match status" value="1"/>
</dbReference>
<keyword evidence="1" id="KW-0596">Phosphopantetheine</keyword>
<feature type="region of interest" description="N-terminal hotdog fold" evidence="10">
    <location>
        <begin position="938"/>
        <end position="1074"/>
    </location>
</feature>
<keyword evidence="4" id="KW-0489">Methyltransferase</keyword>
<dbReference type="Gene3D" id="3.30.300.30">
    <property type="match status" value="1"/>
</dbReference>
<dbReference type="CDD" id="cd00833">
    <property type="entry name" value="PKS"/>
    <property type="match status" value="1"/>
</dbReference>
<dbReference type="SMART" id="SM00822">
    <property type="entry name" value="PKS_KR"/>
    <property type="match status" value="1"/>
</dbReference>
<proteinExistence type="inferred from homology"/>
<comment type="similarity">
    <text evidence="9">In the C-terminal section; belongs to the NRP synthetase family.</text>
</comment>
<feature type="region of interest" description="Disordered" evidence="11">
    <location>
        <begin position="2464"/>
        <end position="2545"/>
    </location>
</feature>
<dbReference type="Pfam" id="PF07993">
    <property type="entry name" value="NAD_binding_4"/>
    <property type="match status" value="1"/>
</dbReference>
<dbReference type="PROSITE" id="PS00606">
    <property type="entry name" value="KS3_1"/>
    <property type="match status" value="1"/>
</dbReference>
<dbReference type="Gene3D" id="3.30.559.10">
    <property type="entry name" value="Chloramphenicol acetyltransferase-like domain"/>
    <property type="match status" value="1"/>
</dbReference>
<dbReference type="EMBL" id="JASWJB010000112">
    <property type="protein sequence ID" value="KAK2596713.1"/>
    <property type="molecule type" value="Genomic_DNA"/>
</dbReference>
<dbReference type="InterPro" id="IPR042099">
    <property type="entry name" value="ANL_N_sf"/>
</dbReference>
<evidence type="ECO:0000256" key="10">
    <source>
        <dbReference type="PROSITE-ProRule" id="PRU01363"/>
    </source>
</evidence>
<evidence type="ECO:0000256" key="9">
    <source>
        <dbReference type="ARBA" id="ARBA00029443"/>
    </source>
</evidence>
<keyword evidence="2" id="KW-0597">Phosphoprotein</keyword>
<dbReference type="Pfam" id="PF02801">
    <property type="entry name" value="Ketoacyl-synt_C"/>
    <property type="match status" value="1"/>
</dbReference>
<feature type="compositionally biased region" description="Polar residues" evidence="11">
    <location>
        <begin position="2497"/>
        <end position="2522"/>
    </location>
</feature>
<feature type="region of interest" description="C-terminal hotdog fold" evidence="10">
    <location>
        <begin position="1090"/>
        <end position="1245"/>
    </location>
</feature>
<sequence>MEPIAIIGLAHRFPGGANDPSKLWALLNSGRDISRAPSADRLCLRKFYHPDATRHGSSPVLKSYFLDEDPRMFDAGFFHISPLEAVAMDPQQRLLLETVYEATETAGIGLEKFRGSRCSVFVGVMTGDYYDLQARDPDDLSPYTASGASRAILANRISYFFDLSGTSICLDTACSSSLVALNLAVQELRNGISDTAIVAGSNLIFGPEMYITESKLHMLSPTGKCKMWDASADGYARGEGVAALLLKPLSQALRDNDPVQAVIRNTGVNSDGRTPGITMPSAKAQARLIQETYRAAGLDPMNPTDRCQYFEAHGTGTKVGDPIEARGIFESFFTPECTRGSKLDRLVVGSVKTVLGHLEGCAGLAGIIKVVLAMKYDMIPPNLHLNRLNPEIECFQHALQIPKHPISWRVPVEGQPKRASVNSFGFGGTNAHAIIESYETNRNLSHQKEDNYSFGLIVLSADCEKSLTENIRQLAAYIRKNLDANLRDIAWTLWARHNALSFRKAFSETSREKLLAALEEAASNSPDTNGTPMGVRTSPLISPQEGFGILGIFTGQGAQWQGMGRALLTSSLVFKESIGLCDQSLSTLHDAPSWSLARELMANEATSRMSEAEISQPATTAIQIGLVNVLKTAGIQFSAVVGHSSGEIAASYAAGILTLSDAIRIAFYRGLHANLAGKGAMMAVSISADAAQELCQEDNFLHRIHVAAKNSPSSVTLSGDGDAIMEAEAVFKSKKIFARVLRTDKAYHSPHMKVCVDAYLQSLQACCIEPQQSRSCVWISSVDGSADRYWNQDLGTLCGSYWIENMIKPVLFTDAVTSALTNGGPFDVAIEVGPHPALKGPFGQIVRPHLGNPPPYLGCMNRNEDCGGSFSALVGLLWSSFGVHAVDLQKYERCWDEHVPIRRIVEDLPTYSWNHSTPFWRESRISRNHRLRDGGNEGMLLGHRCPDDSDWEPRWRNFLSLKEFPWLRGHAFRGEVLFPAAGYVVLILEAAQFLAGVRQVASVEICNLSFERALRLQNDTAPVEIISSLKVLSTKEAGESMLAAEFSLYAIFDPSTSAMERTCHGSVSIYFGEPCDGLFPSRVQCLDTTVTPVDIDRFYYSVRAVGLEYEGPFRGLKSMSRADGISTARASWSAQEVEYGSIYHPALLDTSLQPIFAAFAAPTTEKMWTAYLPQRFEKIIVNTQRQITSSITGTADITIDARIAEASATRITGDIEMYSVDDGCAHPVLQIEGITLAALSKPDASSDRIIFSEARWEADMLSGFQFPVAYNPPEEVLVEEAERVALFFCRRATSVAQQVGFDSLKPHEKRIVEHLRTSVDLLLRDKGHVWVNDSRQAIDAIISKRQDQVDFELMRIVGDEIESAFKREKTMTEVLSKDGKLDQFRQNGLGVRNTRRQVSSYMRAISHRYPKSNILELGAGTGLTTEAVLDAIGLDFGSYTFTDESDALFPAAQDKLADHAGRIYFQKLDVSQSFDEQGFRKKTYDVVISDNGLHMSLDPEAVLRQVRGLLRPGGFFIAVEPTSKLLRLQLIMSSLEGWRPAQDDCRRVGPVASIETWDKELRKAGFYGVDLWNRDQLDEKLHTYTSFVSQARDPIFDAIRKPLQHVHRLPGFDQVVIIGGSTLAISRAVRDLSEQLLSVGIGATQIPDIRSVQESNLPPSSFVLYLAELDQPTFGTGVDHSTLPGMQTLFKRCLALMVITRNASSANPFSNMLMGLCRGLRAEKPSLRLQILDLDNSSRLDCSAILQHFLRLVLIDPLEIESHDALWTSETELSARGGTVFVPRIKPSLELNDSINSTRRGIAKEVTTDTHILEIHYSMSSYEVIARPKIVRERLGLSVVDVDFSTVVPLQLLPGQALRYLCLGRIQDDYTRVVIAWSHVNSSVIQVPKEDMFFVSEVDAKAEMLWALAITMLAQAWVRAVPRGRAIWIHGAEESVVGIFKEEAKERGVSICTTSCDPANTSYLHPRAPVRAVRSTLPNNISALVLGESLDSAESKAFISRMESMFVCRDVISGRLSECPMTWHDGMDLSHYLTTAYAKLSKQTDPSTISNELSVHTIGELCSSSTGGPTCVVDWRDTSNSAIRTNIQPVDASQLFGADKTYFLVGLTGDLGLSICSWMIKNGARHIVLASRHPNVSKRWLDSMSNMGATVLVVEMDVTDVKSVQAAVNHISERMPTVAGICNGSMVLADRLFGEMNVESMESVIGPKVRGSINLDGIFSGYNLEFFIMFSSIASVIGTPGQSNYHMANMFMAGLAADRKRRGLAGSVIDISMVSDVGYVTRQNVTVERNLRNMHVLPLCEEEIHTMFVEGILAGMPAGTWRGQHCELITGLAISENEASRPHWAKEPRFSFYIRDESKVTAGKLGSSLSAQVLLESETEAEIVERIRQALLERLVSLLQLESTAVNMDSPLVSLGLDSLLAMEIQSWFRKATGAEVSALQILGGVSGESLCKTAASSVLLHRQSTTRVKDSPGSNTTSSTVENRHNVSPDGLRNGGDTTLGSQKSSKIPTHSQSNPSTTDSAPRRRAENGNKAEHMQPQRSAERKALMSFAQAQLWFLQGFLEDPCTYNETAMYEIHGSLDVGRLQRAFIHVSLHHEILRTCYYTDSSTDLPMQAVLSSSALPFRYVEQKSTETAAEEFKAMKARRWDLEGGISLGITIVRKSDDFYTFILGSHHIAIDRVTWIIILRDIARVYAGEDLSPTSQYIEFAVKQRQMVEAGDFGKEIEFWKTELSELPETIPLFPMSHTRTRKATNHYSFVTSEIELDLDVCSHIKRTSRELQITPFHFHFSVLLGLISGLSKTSDICVGMVESGRPNAGAAFADTAGFFVNIVPVRVRVEANDDIEGLCNKLSSTVLTALQNSAVPLDVLLNKLRVNRTRRHSPLFQVVINYRPNYLGLTSIGGSTLKYMQSRSASNPFDMCLNISETPDGTCFLHLDVQEGLYSKEAARSILDSYSSLLTLSYHNPRRLAADLTSCELLGRAQTDLNGIGRRVKSDWAETIPLQVERVANSHADAVAVRDDSTSYTYADFMMLINRVAAAVDTVRDHTRTEHFCCLLFDPSADYVASLLAVMKVGGVAIPLDSMNNKDRLATIVADCKPAAILHHAQTCDLASWLARSHPTVTTLDISQLPAQFATTENKSNPAATATVFYTSGTTGAPKGAVLTQSNYSSIIASLSRAIGFRFGEEAMLQHTSLGFDLSIMQIFLALATGNTLVMASKEQRGDPCVIAELALKFDVTCIASTPTELKYILQEASTILRACKELRRILVGGEPFTVQLAAQIRENMSGRLDVYNMYGPSETCILSSTGIVEYWKDDIDYVPVGKTLDNVAVYVVDEALNPVPHGCAGEICIAGAGVGRGYLGRREETSKVFVTDPFVTRGDVSRGCTTMYRTGDSGIMRPDGRLVVLGRLWSESQVKLRGIRVELGDIASNILKTAAGKLSEAVVTVRGDAEVPVLVAFCVFARGAKNSDTDNYLTSLVERLPLPEYMRPAIIIPLERLPINSNGKLDRPALNQISMPYKSSHNSHESLSSLELDLRVLWKGALPKDIQDFLGIEASSDFFRLGGNSLILVSLRNRIRQQWGIPISLLQLFEASNLRSMASLIQDTIDTQNNTSDCDFWDKETHFDTNLELVHQNKPPASTRSKNKSVLLTGAASHLGSSILSLLLEDSSVARVNCVAISSDDAAKLPQNERLVVYNGGLGAVHLGLSEEDQRYLEKETDVILHAGAEGSCLNNYESIRIQNVESTKFLARLALRRLTPLHYISSSRVVLFTGQNSWPESSVSNFYPSAQQDTEGFTCTKWSSERFLENCALLTGLPICIHRTGYLMSEKADELDAVNMMHKYAVRLGVVPSLASCSGFLDMCEVHSAAAAVVCRALGDVDDLGGRVRFSHHTEDNAVPVEDFQLYMESRFGRSFENLPMSQWAARAELEGMSPVLAAYLEAVSNRTEKARYPRLLKGNGIE</sequence>
<dbReference type="GO" id="GO:0008168">
    <property type="term" value="F:methyltransferase activity"/>
    <property type="evidence" value="ECO:0007669"/>
    <property type="project" value="UniProtKB-KW"/>
</dbReference>
<dbReference type="SUPFAM" id="SSF56801">
    <property type="entry name" value="Acetyl-CoA synthetase-like"/>
    <property type="match status" value="1"/>
</dbReference>
<dbReference type="InterPro" id="IPR057326">
    <property type="entry name" value="KR_dom"/>
</dbReference>
<feature type="compositionally biased region" description="Polar residues" evidence="11">
    <location>
        <begin position="2464"/>
        <end position="2482"/>
    </location>
</feature>
<dbReference type="Pfam" id="PF08242">
    <property type="entry name" value="Methyltransf_12"/>
    <property type="match status" value="1"/>
</dbReference>
<evidence type="ECO:0000256" key="2">
    <source>
        <dbReference type="ARBA" id="ARBA00022553"/>
    </source>
</evidence>
<dbReference type="SMART" id="SM00825">
    <property type="entry name" value="PKS_KS"/>
    <property type="match status" value="1"/>
</dbReference>
<evidence type="ECO:0000313" key="15">
    <source>
        <dbReference type="EMBL" id="KAK2596713.1"/>
    </source>
</evidence>
<dbReference type="Pfam" id="PF16197">
    <property type="entry name" value="KAsynt_C_assoc"/>
    <property type="match status" value="1"/>
</dbReference>
<dbReference type="InterPro" id="IPR020841">
    <property type="entry name" value="PKS_Beta-ketoAc_synthase_dom"/>
</dbReference>
<keyword evidence="16" id="KW-1185">Reference proteome</keyword>
<dbReference type="InterPro" id="IPR029063">
    <property type="entry name" value="SAM-dependent_MTases_sf"/>
</dbReference>
<evidence type="ECO:0000259" key="13">
    <source>
        <dbReference type="PROSITE" id="PS52004"/>
    </source>
</evidence>
<dbReference type="Pfam" id="PF21089">
    <property type="entry name" value="PKS_DH_N"/>
    <property type="match status" value="1"/>
</dbReference>
<dbReference type="Gene3D" id="1.10.1200.10">
    <property type="entry name" value="ACP-like"/>
    <property type="match status" value="2"/>
</dbReference>
<evidence type="ECO:0008006" key="17">
    <source>
        <dbReference type="Google" id="ProtNLM"/>
    </source>
</evidence>
<reference evidence="15" key="1">
    <citation type="submission" date="2023-06" db="EMBL/GenBank/DDBJ databases">
        <title>Conoideocrella luteorostrata (Hypocreales: Clavicipitaceae), a potential biocontrol fungus for elongate hemlock scale in United States Christmas tree production areas.</title>
        <authorList>
            <person name="Barrett H."/>
            <person name="Lovett B."/>
            <person name="Macias A.M."/>
            <person name="Stajich J.E."/>
            <person name="Kasson M.T."/>
        </authorList>
    </citation>
    <scope>NUCLEOTIDE SEQUENCE</scope>
    <source>
        <strain evidence="15">ARSEF 14590</strain>
    </source>
</reference>
<dbReference type="GO" id="GO:0004312">
    <property type="term" value="F:fatty acid synthase activity"/>
    <property type="evidence" value="ECO:0007669"/>
    <property type="project" value="TreeGrafter"/>
</dbReference>
<dbReference type="Gene3D" id="3.40.50.720">
    <property type="entry name" value="NAD(P)-binding Rossmann-like Domain"/>
    <property type="match status" value="3"/>
</dbReference>
<dbReference type="InterPro" id="IPR014030">
    <property type="entry name" value="Ketoacyl_synth_N"/>
</dbReference>
<keyword evidence="5" id="KW-0808">Transferase</keyword>
<dbReference type="InterPro" id="IPR013968">
    <property type="entry name" value="PKS_KR"/>
</dbReference>
<dbReference type="Gene3D" id="3.40.50.12780">
    <property type="entry name" value="N-terminal domain of ligase-like"/>
    <property type="match status" value="1"/>
</dbReference>
<evidence type="ECO:0000256" key="8">
    <source>
        <dbReference type="ARBA" id="ARBA00023268"/>
    </source>
</evidence>
<dbReference type="GO" id="GO:0009403">
    <property type="term" value="P:toxin biosynthetic process"/>
    <property type="evidence" value="ECO:0007669"/>
    <property type="project" value="UniProtKB-ARBA"/>
</dbReference>
<dbReference type="SMART" id="SM00823">
    <property type="entry name" value="PKS_PP"/>
    <property type="match status" value="2"/>
</dbReference>
<feature type="compositionally biased region" description="Basic and acidic residues" evidence="11">
    <location>
        <begin position="2523"/>
        <end position="2545"/>
    </location>
</feature>
<evidence type="ECO:0000256" key="7">
    <source>
        <dbReference type="ARBA" id="ARBA00023002"/>
    </source>
</evidence>
<dbReference type="CDD" id="cd05930">
    <property type="entry name" value="A_NRPS"/>
    <property type="match status" value="1"/>
</dbReference>
<keyword evidence="3" id="KW-0436">Ligase</keyword>
<dbReference type="Gene3D" id="3.40.366.10">
    <property type="entry name" value="Malonyl-Coenzyme A Acyl Carrier Protein, domain 2"/>
    <property type="match status" value="1"/>
</dbReference>
<organism evidence="15 16">
    <name type="scientific">Conoideocrella luteorostrata</name>
    <dbReference type="NCBI Taxonomy" id="1105319"/>
    <lineage>
        <taxon>Eukaryota</taxon>
        <taxon>Fungi</taxon>
        <taxon>Dikarya</taxon>
        <taxon>Ascomycota</taxon>
        <taxon>Pezizomycotina</taxon>
        <taxon>Sordariomycetes</taxon>
        <taxon>Hypocreomycetidae</taxon>
        <taxon>Hypocreales</taxon>
        <taxon>Clavicipitaceae</taxon>
        <taxon>Conoideocrella</taxon>
    </lineage>
</organism>